<reference evidence="22 23" key="1">
    <citation type="journal article" date="2014" name="Genome Biol. Evol.">
        <title>Acetic acid bacteria genomes reveal functional traits for adaptation to life in insect guts.</title>
        <authorList>
            <person name="Chouaia B."/>
            <person name="Gaiarsa S."/>
            <person name="Crotti E."/>
            <person name="Comandatore F."/>
            <person name="Degli Esposti M."/>
            <person name="Ricci I."/>
            <person name="Alma A."/>
            <person name="Favia G."/>
            <person name="Bandi C."/>
            <person name="Daffonchio D."/>
        </authorList>
    </citation>
    <scope>NUCLEOTIDE SEQUENCE [LARGE SCALE GENOMIC DNA]</scope>
    <source>
        <strain evidence="23">AM169</strain>
    </source>
</reference>
<dbReference type="SUPFAM" id="SSF88723">
    <property type="entry name" value="PIN domain-like"/>
    <property type="match status" value="1"/>
</dbReference>
<dbReference type="InterPro" id="IPR002562">
    <property type="entry name" value="3'-5'_exonuclease_dom"/>
</dbReference>
<dbReference type="Pfam" id="PF01367">
    <property type="entry name" value="5_3_exonuc"/>
    <property type="match status" value="1"/>
</dbReference>
<dbReference type="CDD" id="cd09898">
    <property type="entry name" value="H3TH_53EXO"/>
    <property type="match status" value="1"/>
</dbReference>
<evidence type="ECO:0000313" key="23">
    <source>
        <dbReference type="Proteomes" id="UP000027590"/>
    </source>
</evidence>
<comment type="function">
    <text evidence="17">In addition to polymerase activity, this DNA polymerase exhibits 3'-5' and 5'-3' exonuclease activity.</text>
</comment>
<dbReference type="FunFam" id="1.10.150.20:FF:000002">
    <property type="entry name" value="DNA polymerase I"/>
    <property type="match status" value="1"/>
</dbReference>
<feature type="domain" description="3'-5' exonuclease" evidence="19">
    <location>
        <begin position="364"/>
        <end position="554"/>
    </location>
</feature>
<dbReference type="InterPro" id="IPR020045">
    <property type="entry name" value="DNA_polI_H3TH"/>
</dbReference>
<feature type="domain" description="DNA-directed DNA polymerase family A palm" evidence="21">
    <location>
        <begin position="723"/>
        <end position="929"/>
    </location>
</feature>
<dbReference type="InterPro" id="IPR036397">
    <property type="entry name" value="RNaseH_sf"/>
</dbReference>
<evidence type="ECO:0000256" key="2">
    <source>
        <dbReference type="ARBA" id="ARBA00011541"/>
    </source>
</evidence>
<evidence type="ECO:0000259" key="19">
    <source>
        <dbReference type="SMART" id="SM00474"/>
    </source>
</evidence>
<dbReference type="GO" id="GO:0006261">
    <property type="term" value="P:DNA-templated DNA replication"/>
    <property type="evidence" value="ECO:0007669"/>
    <property type="project" value="UniProtKB-UniRule"/>
</dbReference>
<dbReference type="GO" id="GO:0008409">
    <property type="term" value="F:5'-3' exonuclease activity"/>
    <property type="evidence" value="ECO:0007669"/>
    <property type="project" value="UniProtKB-UniRule"/>
</dbReference>
<keyword evidence="13 17" id="KW-0238">DNA-binding</keyword>
<comment type="subunit">
    <text evidence="2">Single-chain monomer with multiple functions.</text>
</comment>
<evidence type="ECO:0000256" key="5">
    <source>
        <dbReference type="ARBA" id="ARBA00022679"/>
    </source>
</evidence>
<organism evidence="22 23">
    <name type="scientific">Parasaccharibacter apium</name>
    <dbReference type="NCBI Taxonomy" id="1510841"/>
    <lineage>
        <taxon>Bacteria</taxon>
        <taxon>Pseudomonadati</taxon>
        <taxon>Pseudomonadota</taxon>
        <taxon>Alphaproteobacteria</taxon>
        <taxon>Acetobacterales</taxon>
        <taxon>Acetobacteraceae</taxon>
        <taxon>Parasaccharibacter</taxon>
    </lineage>
</organism>
<evidence type="ECO:0000256" key="3">
    <source>
        <dbReference type="ARBA" id="ARBA00012417"/>
    </source>
</evidence>
<keyword evidence="8" id="KW-0540">Nuclease</keyword>
<evidence type="ECO:0000256" key="12">
    <source>
        <dbReference type="ARBA" id="ARBA00022932"/>
    </source>
</evidence>
<dbReference type="FunFam" id="1.10.150.20:FF:000003">
    <property type="entry name" value="DNA polymerase I"/>
    <property type="match status" value="1"/>
</dbReference>
<evidence type="ECO:0000259" key="21">
    <source>
        <dbReference type="SMART" id="SM00482"/>
    </source>
</evidence>
<feature type="region of interest" description="Disordered" evidence="18">
    <location>
        <begin position="1"/>
        <end position="22"/>
    </location>
</feature>
<evidence type="ECO:0000256" key="8">
    <source>
        <dbReference type="ARBA" id="ARBA00022722"/>
    </source>
</evidence>
<comment type="catalytic activity">
    <reaction evidence="15 17">
        <text>DNA(n) + a 2'-deoxyribonucleoside 5'-triphosphate = DNA(n+1) + diphosphate</text>
        <dbReference type="Rhea" id="RHEA:22508"/>
        <dbReference type="Rhea" id="RHEA-COMP:17339"/>
        <dbReference type="Rhea" id="RHEA-COMP:17340"/>
        <dbReference type="ChEBI" id="CHEBI:33019"/>
        <dbReference type="ChEBI" id="CHEBI:61560"/>
        <dbReference type="ChEBI" id="CHEBI:173112"/>
        <dbReference type="EC" id="2.7.7.7"/>
    </reaction>
</comment>
<dbReference type="InterPro" id="IPR043502">
    <property type="entry name" value="DNA/RNA_pol_sf"/>
</dbReference>
<evidence type="ECO:0000256" key="9">
    <source>
        <dbReference type="ARBA" id="ARBA00022763"/>
    </source>
</evidence>
<dbReference type="NCBIfam" id="TIGR00593">
    <property type="entry name" value="pola"/>
    <property type="match status" value="1"/>
</dbReference>
<dbReference type="CDD" id="cd09859">
    <property type="entry name" value="PIN_53EXO"/>
    <property type="match status" value="1"/>
</dbReference>
<dbReference type="EC" id="2.7.7.7" evidence="3 16"/>
<evidence type="ECO:0000256" key="4">
    <source>
        <dbReference type="ARBA" id="ARBA00020311"/>
    </source>
</evidence>
<dbReference type="SUPFAM" id="SSF47807">
    <property type="entry name" value="5' to 3' exonuclease, C-terminal subdomain"/>
    <property type="match status" value="1"/>
</dbReference>
<dbReference type="PROSITE" id="PS00447">
    <property type="entry name" value="DNA_POLYMERASE_A"/>
    <property type="match status" value="1"/>
</dbReference>
<comment type="similarity">
    <text evidence="1 17">Belongs to the DNA polymerase type-A family.</text>
</comment>
<reference evidence="22 23" key="2">
    <citation type="journal article" date="2014" name="PLoS ONE">
        <title>Evolution of mitochondria reconstructed from the energy metabolism of living bacteria.</title>
        <authorList>
            <person name="Degli Esposti M."/>
            <person name="Chouaia B."/>
            <person name="Comandatore F."/>
            <person name="Crotti E."/>
            <person name="Sassera D."/>
            <person name="Lievens P.M."/>
            <person name="Daffonchio D."/>
            <person name="Bandi C."/>
        </authorList>
    </citation>
    <scope>NUCLEOTIDE SEQUENCE [LARGE SCALE GENOMIC DNA]</scope>
    <source>
        <strain evidence="23">AM169</strain>
    </source>
</reference>
<dbReference type="GO" id="GO:0003677">
    <property type="term" value="F:DNA binding"/>
    <property type="evidence" value="ECO:0007669"/>
    <property type="project" value="UniProtKB-UniRule"/>
</dbReference>
<dbReference type="InterPro" id="IPR019760">
    <property type="entry name" value="DNA-dir_DNA_pol_A_CS"/>
</dbReference>
<gene>
    <name evidence="17" type="primary">polA</name>
    <name evidence="22" type="ORF">SACS_1520</name>
</gene>
<dbReference type="SMART" id="SM00475">
    <property type="entry name" value="53EXOc"/>
    <property type="match status" value="1"/>
</dbReference>
<sequence length="965" mass="106346">MSRNADMTDREPFLKRRKSAREESICKTDLPARAGEKDGVTSENTHLVLVDGSGFIFRAFFAIPPMSSPEGVPVNAVYGFTNMLSRLIKEHEGQPMAVIFDAGRKTFRNDIYPDYKAHRPEPPEDLRPQFDLIRQATDQFGIPAIELPGWEADDLLATYARLVVEQGGSCTIISSDKDLMQLVRPGVSLKDPMKQKPIGLAEVEAKFGVTPDKVVDVQALMGDSTDNVPGVPGIGPKGAAQLINEYGSLEAVLAAAPGMKPSKRRQNLIDHAEGARISRQLVLLADDVAVPTPVDELRPREPDAETLRSWLESMGFSSILQRMGFGGKARHPAQRRPEASPASAAAEGQDAGEIPRSEAPFGPYETVTDRDTLARWIDAARAAGRVAVDTETTGLNARTAEIVGLSLAVAPGRACYVPFRHEGTLEAPVGDQLDVKATLDQLAPLMADEAVLKIFQNAKYDLTILRQAGLEVIAPLDDTMLLSYAQSAGAHGQGMDELSRLHLDHTPIPYDDVTGKGRNRVPFTQVPLDKATAYAAEDADVTLRLWEVLRVTLPRQKAAALYEEMERPLITVLERMEEAGVRVDADELRRLSEDFATRMAEMEQGIHDRAGRPFNIGSPKQLGEILFDEMGLPGGKRTKTGAWGTDSRVLEELAEQGHDLPTAILNWRRLAKLKSTYADALLKLMDPKTQRVHTTFQMTTTTTGRLSSNEPNLQNIPIRTEEGARIRQAFVAAPGYRLLSADYSQIELRLLAHVAQIEPLLDAFRHGQDIHARTASEVFGIPLEEMDPLTRRRAKAINFGIIYGISAFGLARQLQVPQGEARRYIEAYFDRYPGIRDYMEKMKEEAREKGYVLTPFGRRCYVPGITAKQAAQRSYAERQAINAPLQGGAADIIKKAMVTLPDRLAEAGLKARMLLQVHDELLFEVPEAETEETAALVREVMESVARLDVALSVETGLGQNWAEAH</sequence>
<keyword evidence="5 17" id="KW-0808">Transferase</keyword>
<dbReference type="CDD" id="cd06139">
    <property type="entry name" value="DNA_polA_I_Ecoli_like_exo"/>
    <property type="match status" value="1"/>
</dbReference>
<evidence type="ECO:0000256" key="7">
    <source>
        <dbReference type="ARBA" id="ARBA00022705"/>
    </source>
</evidence>
<comment type="caution">
    <text evidence="22">The sequence shown here is derived from an EMBL/GenBank/DDBJ whole genome shotgun (WGS) entry which is preliminary data.</text>
</comment>
<feature type="compositionally biased region" description="Low complexity" evidence="18">
    <location>
        <begin position="339"/>
        <end position="352"/>
    </location>
</feature>
<protein>
    <recommendedName>
        <fullName evidence="4 16">DNA polymerase I</fullName>
        <ecNumber evidence="3 16">2.7.7.7</ecNumber>
    </recommendedName>
</protein>
<dbReference type="InterPro" id="IPR020046">
    <property type="entry name" value="5-3_exonucl_a-hlix_arch_N"/>
</dbReference>
<dbReference type="GO" id="GO:0006302">
    <property type="term" value="P:double-strand break repair"/>
    <property type="evidence" value="ECO:0007669"/>
    <property type="project" value="TreeGrafter"/>
</dbReference>
<dbReference type="InterPro" id="IPR001098">
    <property type="entry name" value="DNA-dir_DNA_pol_A_palm_dom"/>
</dbReference>
<evidence type="ECO:0000256" key="13">
    <source>
        <dbReference type="ARBA" id="ARBA00023125"/>
    </source>
</evidence>
<dbReference type="SMART" id="SM00279">
    <property type="entry name" value="HhH2"/>
    <property type="match status" value="1"/>
</dbReference>
<keyword evidence="6 17" id="KW-0548">Nucleotidyltransferase</keyword>
<dbReference type="Gene3D" id="3.30.70.370">
    <property type="match status" value="1"/>
</dbReference>
<dbReference type="InterPro" id="IPR002421">
    <property type="entry name" value="5-3_exonuclease"/>
</dbReference>
<dbReference type="Pfam" id="PF01612">
    <property type="entry name" value="DNA_pol_A_exo1"/>
    <property type="match status" value="1"/>
</dbReference>
<accession>A0A7U7G6X7</accession>
<keyword evidence="7 17" id="KW-0235">DNA replication</keyword>
<dbReference type="InterPro" id="IPR029060">
    <property type="entry name" value="PIN-like_dom_sf"/>
</dbReference>
<feature type="region of interest" description="Disordered" evidence="18">
    <location>
        <begin position="326"/>
        <end position="364"/>
    </location>
</feature>
<evidence type="ECO:0000259" key="20">
    <source>
        <dbReference type="SMART" id="SM00475"/>
    </source>
</evidence>
<keyword evidence="14 17" id="KW-0234">DNA repair</keyword>
<evidence type="ECO:0000256" key="6">
    <source>
        <dbReference type="ARBA" id="ARBA00022695"/>
    </source>
</evidence>
<dbReference type="InterPro" id="IPR018320">
    <property type="entry name" value="DNA_polymerase_1"/>
</dbReference>
<dbReference type="InterPro" id="IPR012337">
    <property type="entry name" value="RNaseH-like_sf"/>
</dbReference>
<name>A0A7U7G6X7_9PROT</name>
<dbReference type="Pfam" id="PF00476">
    <property type="entry name" value="DNA_pol_A"/>
    <property type="match status" value="1"/>
</dbReference>
<keyword evidence="10 17" id="KW-0378">Hydrolase</keyword>
<dbReference type="PANTHER" id="PTHR10133">
    <property type="entry name" value="DNA POLYMERASE I"/>
    <property type="match status" value="1"/>
</dbReference>
<evidence type="ECO:0000256" key="15">
    <source>
        <dbReference type="ARBA" id="ARBA00049244"/>
    </source>
</evidence>
<dbReference type="AlphaFoldDB" id="A0A7U7G6X7"/>
<dbReference type="PANTHER" id="PTHR10133:SF27">
    <property type="entry name" value="DNA POLYMERASE NU"/>
    <property type="match status" value="1"/>
</dbReference>
<dbReference type="InterPro" id="IPR008918">
    <property type="entry name" value="HhH2"/>
</dbReference>
<dbReference type="FunFam" id="1.20.1060.10:FF:000001">
    <property type="entry name" value="DNA polymerase I"/>
    <property type="match status" value="1"/>
</dbReference>
<dbReference type="SUPFAM" id="SSF53098">
    <property type="entry name" value="Ribonuclease H-like"/>
    <property type="match status" value="1"/>
</dbReference>
<dbReference type="NCBIfam" id="NF004397">
    <property type="entry name" value="PRK05755.1"/>
    <property type="match status" value="1"/>
</dbReference>
<dbReference type="SMART" id="SM00474">
    <property type="entry name" value="35EXOc"/>
    <property type="match status" value="1"/>
</dbReference>
<dbReference type="Gene3D" id="1.20.1060.10">
    <property type="entry name" value="Taq DNA Polymerase, Chain T, domain 4"/>
    <property type="match status" value="1"/>
</dbReference>
<dbReference type="InterPro" id="IPR002298">
    <property type="entry name" value="DNA_polymerase_A"/>
</dbReference>
<dbReference type="GO" id="GO:0003887">
    <property type="term" value="F:DNA-directed DNA polymerase activity"/>
    <property type="evidence" value="ECO:0007669"/>
    <property type="project" value="UniProtKB-UniRule"/>
</dbReference>
<evidence type="ECO:0000256" key="14">
    <source>
        <dbReference type="ARBA" id="ARBA00023204"/>
    </source>
</evidence>
<dbReference type="SMART" id="SM00482">
    <property type="entry name" value="POLAc"/>
    <property type="match status" value="1"/>
</dbReference>
<keyword evidence="11 17" id="KW-0269">Exonuclease</keyword>
<dbReference type="SUPFAM" id="SSF56672">
    <property type="entry name" value="DNA/RNA polymerases"/>
    <property type="match status" value="1"/>
</dbReference>
<dbReference type="Pfam" id="PF02739">
    <property type="entry name" value="5_3_exonuc_N"/>
    <property type="match status" value="1"/>
</dbReference>
<dbReference type="InterPro" id="IPR036279">
    <property type="entry name" value="5-3_exonuclease_C_sf"/>
</dbReference>
<dbReference type="PRINTS" id="PR00868">
    <property type="entry name" value="DNAPOLI"/>
</dbReference>
<dbReference type="CDD" id="cd08637">
    <property type="entry name" value="DNA_pol_A_pol_I_C"/>
    <property type="match status" value="1"/>
</dbReference>
<evidence type="ECO:0000256" key="18">
    <source>
        <dbReference type="SAM" id="MobiDB-lite"/>
    </source>
</evidence>
<feature type="domain" description="5'-3' exonuclease" evidence="20">
    <location>
        <begin position="45"/>
        <end position="300"/>
    </location>
</feature>
<evidence type="ECO:0000256" key="16">
    <source>
        <dbReference type="NCBIfam" id="TIGR00593"/>
    </source>
</evidence>
<dbReference type="Gene3D" id="1.10.150.20">
    <property type="entry name" value="5' to 3' exonuclease, C-terminal subdomain"/>
    <property type="match status" value="2"/>
</dbReference>
<evidence type="ECO:0000256" key="10">
    <source>
        <dbReference type="ARBA" id="ARBA00022801"/>
    </source>
</evidence>
<dbReference type="Gene3D" id="3.40.50.1010">
    <property type="entry name" value="5'-nuclease"/>
    <property type="match status" value="1"/>
</dbReference>
<evidence type="ECO:0000256" key="11">
    <source>
        <dbReference type="ARBA" id="ARBA00022839"/>
    </source>
</evidence>
<evidence type="ECO:0000256" key="17">
    <source>
        <dbReference type="RuleBase" id="RU004460"/>
    </source>
</evidence>
<keyword evidence="9 17" id="KW-0227">DNA damage</keyword>
<dbReference type="EMBL" id="CBLY010000006">
    <property type="protein sequence ID" value="CDG34258.1"/>
    <property type="molecule type" value="Genomic_DNA"/>
</dbReference>
<evidence type="ECO:0000313" key="22">
    <source>
        <dbReference type="EMBL" id="CDG34258.1"/>
    </source>
</evidence>
<dbReference type="GO" id="GO:0008408">
    <property type="term" value="F:3'-5' exonuclease activity"/>
    <property type="evidence" value="ECO:0007669"/>
    <property type="project" value="UniProtKB-UniRule"/>
</dbReference>
<keyword evidence="12 17" id="KW-0239">DNA-directed DNA polymerase</keyword>
<dbReference type="Gene3D" id="3.30.420.10">
    <property type="entry name" value="Ribonuclease H-like superfamily/Ribonuclease H"/>
    <property type="match status" value="1"/>
</dbReference>
<dbReference type="Proteomes" id="UP000027590">
    <property type="component" value="Unassembled WGS sequence"/>
</dbReference>
<evidence type="ECO:0000256" key="1">
    <source>
        <dbReference type="ARBA" id="ARBA00007705"/>
    </source>
</evidence>
<proteinExistence type="inferred from homology"/>